<dbReference type="InParanoid" id="F0XMV7"/>
<evidence type="ECO:0008006" key="4">
    <source>
        <dbReference type="Google" id="ProtNLM"/>
    </source>
</evidence>
<keyword evidence="3" id="KW-1185">Reference proteome</keyword>
<dbReference type="OrthoDB" id="10004862at2759"/>
<accession>F0XMV7</accession>
<dbReference type="InterPro" id="IPR025337">
    <property type="entry name" value="Questin_oxidase-like"/>
</dbReference>
<name>F0XMV7_GROCL</name>
<dbReference type="EMBL" id="GL629795">
    <property type="protein sequence ID" value="EFX00863.1"/>
    <property type="molecule type" value="Genomic_DNA"/>
</dbReference>
<dbReference type="GO" id="GO:0016491">
    <property type="term" value="F:oxidoreductase activity"/>
    <property type="evidence" value="ECO:0007669"/>
    <property type="project" value="UniProtKB-KW"/>
</dbReference>
<dbReference type="eggNOG" id="ENOG502S69W">
    <property type="taxonomic scope" value="Eukaryota"/>
</dbReference>
<dbReference type="RefSeq" id="XP_014170345.1">
    <property type="nucleotide sequence ID" value="XM_014314870.1"/>
</dbReference>
<dbReference type="GeneID" id="25974878"/>
<dbReference type="Proteomes" id="UP000007796">
    <property type="component" value="Unassembled WGS sequence"/>
</dbReference>
<evidence type="ECO:0000256" key="1">
    <source>
        <dbReference type="ARBA" id="ARBA00023002"/>
    </source>
</evidence>
<dbReference type="HOGENOM" id="CLU_019145_2_1_1"/>
<dbReference type="Pfam" id="PF14027">
    <property type="entry name" value="Questin_oxidase"/>
    <property type="match status" value="1"/>
</dbReference>
<evidence type="ECO:0000313" key="2">
    <source>
        <dbReference type="EMBL" id="EFX00863.1"/>
    </source>
</evidence>
<reference evidence="2 3" key="1">
    <citation type="journal article" date="2011" name="Proc. Natl. Acad. Sci. U.S.A.">
        <title>Genome and transcriptome analyses of the mountain pine beetle-fungal symbiont Grosmannia clavigera, a lodgepole pine pathogen.</title>
        <authorList>
            <person name="DiGuistini S."/>
            <person name="Wang Y."/>
            <person name="Liao N.Y."/>
            <person name="Taylor G."/>
            <person name="Tanguay P."/>
            <person name="Feau N."/>
            <person name="Henrissat B."/>
            <person name="Chan S.K."/>
            <person name="Hesse-Orce U."/>
            <person name="Alamouti S.M."/>
            <person name="Tsui C.K.M."/>
            <person name="Docking R.T."/>
            <person name="Levasseur A."/>
            <person name="Haridas S."/>
            <person name="Robertson G."/>
            <person name="Birol I."/>
            <person name="Holt R.A."/>
            <person name="Marra M.A."/>
            <person name="Hamelin R.C."/>
            <person name="Hirst M."/>
            <person name="Jones S.J.M."/>
            <person name="Bohlmann J."/>
            <person name="Breuil C."/>
        </authorList>
    </citation>
    <scope>NUCLEOTIDE SEQUENCE [LARGE SCALE GENOMIC DNA]</scope>
    <source>
        <strain evidence="3">kw1407 / UAMH 11150</strain>
    </source>
</reference>
<dbReference type="AlphaFoldDB" id="F0XMV7"/>
<proteinExistence type="predicted"/>
<gene>
    <name evidence="2" type="ORF">CMQ_1944</name>
</gene>
<organism evidence="3">
    <name type="scientific">Grosmannia clavigera (strain kw1407 / UAMH 11150)</name>
    <name type="common">Blue stain fungus</name>
    <name type="synonym">Graphiocladiella clavigera</name>
    <dbReference type="NCBI Taxonomy" id="655863"/>
    <lineage>
        <taxon>Eukaryota</taxon>
        <taxon>Fungi</taxon>
        <taxon>Dikarya</taxon>
        <taxon>Ascomycota</taxon>
        <taxon>Pezizomycotina</taxon>
        <taxon>Sordariomycetes</taxon>
        <taxon>Sordariomycetidae</taxon>
        <taxon>Ophiostomatales</taxon>
        <taxon>Ophiostomataceae</taxon>
        <taxon>Leptographium</taxon>
    </lineage>
</organism>
<evidence type="ECO:0000313" key="3">
    <source>
        <dbReference type="Proteomes" id="UP000007796"/>
    </source>
</evidence>
<dbReference type="PANTHER" id="PTHR35870">
    <property type="entry name" value="PROTEIN, PUTATIVE (AFU_ORTHOLOGUE AFUA_5G03330)-RELATED"/>
    <property type="match status" value="1"/>
</dbReference>
<dbReference type="STRING" id="655863.F0XMV7"/>
<protein>
    <recommendedName>
        <fullName evidence="4">HypA-like protein</fullName>
    </recommendedName>
</protein>
<keyword evidence="1" id="KW-0560">Oxidoreductase</keyword>
<sequence length="385" mass="43553">MGGNAKDLKRAFEDNDHQQIPIPPTDPAIVAEMKRSEGFVKYLRSQENYNNYLKFFETEVETHGCKGVLCQYLFASTPVAKAMFVQLYEGLYHPLIHIGFGIEFDQPAIVAEGLAQAASHTSGNISNYFARCDELAQSEGVRSTPLRELYRNVRASDKIRTAVQLQQGPNRIRDGLMPNAMEELAVIAAQFRVGRDNLDWERGLIESTSCAAYNAAAAQRESKATKLDFFSMHAVTSSIFLSLLVRQSWIANENKAKLIEWKGRLDLAWYASSRAPQLDLHFITSYQPTISKDMNWHTLYEAIVNSHDDGHVAKFVRALYNAETEMRDFVSRVGRESITSFPIQGDLWFRAAQMCLDSTTDMPLDEKWLMGSGFDTVWDRVPEAL</sequence>
<dbReference type="PANTHER" id="PTHR35870:SF7">
    <property type="entry name" value="BAEYER-VILLIGER OXIDASE MDPL"/>
    <property type="match status" value="1"/>
</dbReference>